<proteinExistence type="predicted"/>
<evidence type="ECO:0000313" key="2">
    <source>
        <dbReference type="Proteomes" id="UP001060085"/>
    </source>
</evidence>
<gene>
    <name evidence="1" type="ORF">M9H77_21385</name>
</gene>
<protein>
    <submittedName>
        <fullName evidence="1">Uncharacterized protein</fullName>
    </submittedName>
</protein>
<dbReference type="EMBL" id="CM044705">
    <property type="protein sequence ID" value="KAI5662062.1"/>
    <property type="molecule type" value="Genomic_DNA"/>
</dbReference>
<evidence type="ECO:0000313" key="1">
    <source>
        <dbReference type="EMBL" id="KAI5662062.1"/>
    </source>
</evidence>
<comment type="caution">
    <text evidence="1">The sequence shown here is derived from an EMBL/GenBank/DDBJ whole genome shotgun (WGS) entry which is preliminary data.</text>
</comment>
<reference evidence="2" key="1">
    <citation type="journal article" date="2023" name="Nat. Plants">
        <title>Single-cell RNA sequencing provides a high-resolution roadmap for understanding the multicellular compartmentation of specialized metabolism.</title>
        <authorList>
            <person name="Sun S."/>
            <person name="Shen X."/>
            <person name="Li Y."/>
            <person name="Li Y."/>
            <person name="Wang S."/>
            <person name="Li R."/>
            <person name="Zhang H."/>
            <person name="Shen G."/>
            <person name="Guo B."/>
            <person name="Wei J."/>
            <person name="Xu J."/>
            <person name="St-Pierre B."/>
            <person name="Chen S."/>
            <person name="Sun C."/>
        </authorList>
    </citation>
    <scope>NUCLEOTIDE SEQUENCE [LARGE SCALE GENOMIC DNA]</scope>
</reference>
<name>A0ACC0ANN6_CATRO</name>
<accession>A0ACC0ANN6</accession>
<keyword evidence="2" id="KW-1185">Reference proteome</keyword>
<sequence>MVAWRLLIADVGNTLPRCILDYSASLLTWRLLQTTITNADELKKLILAKSIDTIINFASQTHVYKSFGDSLYFTHNNVFGTHVLLEACRKVAGQIKKFIHISTDEVYGETKRDVASIEISRFEPTNPFVATKAATMHMALTRCPAAFDAIVHKGEVGKECKIGADTENSDMDHQQIFDTDINTSFNFVYYRPFNNKRYLIDSTRLKDLDWEETTPFFEGLNGK</sequence>
<organism evidence="1 2">
    <name type="scientific">Catharanthus roseus</name>
    <name type="common">Madagascar periwinkle</name>
    <name type="synonym">Vinca rosea</name>
    <dbReference type="NCBI Taxonomy" id="4058"/>
    <lineage>
        <taxon>Eukaryota</taxon>
        <taxon>Viridiplantae</taxon>
        <taxon>Streptophyta</taxon>
        <taxon>Embryophyta</taxon>
        <taxon>Tracheophyta</taxon>
        <taxon>Spermatophyta</taxon>
        <taxon>Magnoliopsida</taxon>
        <taxon>eudicotyledons</taxon>
        <taxon>Gunneridae</taxon>
        <taxon>Pentapetalae</taxon>
        <taxon>asterids</taxon>
        <taxon>lamiids</taxon>
        <taxon>Gentianales</taxon>
        <taxon>Apocynaceae</taxon>
        <taxon>Rauvolfioideae</taxon>
        <taxon>Vinceae</taxon>
        <taxon>Catharanthinae</taxon>
        <taxon>Catharanthus</taxon>
    </lineage>
</organism>
<dbReference type="Proteomes" id="UP001060085">
    <property type="component" value="Linkage Group LG05"/>
</dbReference>